<organism evidence="1 2">
    <name type="scientific">Fictibacillus iocasae</name>
    <dbReference type="NCBI Taxonomy" id="2715437"/>
    <lineage>
        <taxon>Bacteria</taxon>
        <taxon>Bacillati</taxon>
        <taxon>Bacillota</taxon>
        <taxon>Bacilli</taxon>
        <taxon>Bacillales</taxon>
        <taxon>Fictibacillaceae</taxon>
        <taxon>Fictibacillus</taxon>
    </lineage>
</organism>
<sequence>MAQMMDFLVNKLSSPLSVSSQITFKQGQLLTGKILEIFAGGTAAVSLRNGVVTAKLDAPLEKGKPYLFEVLAVPKGGQPVLRAAGSIQHEKDWTLFLSKMGLSPTPELGEAVSALDEHGLPITKKLTAAAAILLKLPEQNEQVNKLVLQKISELPLPISEETVIALRDALNGKHLQEEMSKLLKLVKNEAGPSFAATKTIALLESFLIPSRHTSEQTGTVTKAVISSTQPDAGVALVKQAPPLKAGEGVNNHTVRSSNSFNVQPVKDLFSAAVERMLKVSGLNHEFQSLQSLQTLHPPNTEHSDTVKKTLLNLLKDSDASLSLKTQADHVISKITGLQLLNTASAADPAQQVYLQIPLPDGYAAKQLSVIWEGKKEAGNMLDKHYCRIWLWLELQQLKEVGIDLNIQKNTAVITIYSSYKGIEHLGAAAEKELKHAMQLIGYQVSSVVFKQPPKEEKGFSWQSKMNASRSLDVKI</sequence>
<keyword evidence="2" id="KW-1185">Reference proteome</keyword>
<evidence type="ECO:0008006" key="3">
    <source>
        <dbReference type="Google" id="ProtNLM"/>
    </source>
</evidence>
<reference evidence="2" key="1">
    <citation type="journal article" date="2019" name="Int. J. Syst. Evol. Microbiol.">
        <title>The Global Catalogue of Microorganisms (GCM) 10K type strain sequencing project: providing services to taxonomists for standard genome sequencing and annotation.</title>
        <authorList>
            <consortium name="The Broad Institute Genomics Platform"/>
            <consortium name="The Broad Institute Genome Sequencing Center for Infectious Disease"/>
            <person name="Wu L."/>
            <person name="Ma J."/>
        </authorList>
    </citation>
    <scope>NUCLEOTIDE SEQUENCE [LARGE SCALE GENOMIC DNA]</scope>
    <source>
        <strain evidence="2">NBRC 106396</strain>
    </source>
</reference>
<accession>A0ABW2NNW6</accession>
<protein>
    <recommendedName>
        <fullName evidence="3">Flagellar hook-length control protein-like C-terminal domain-containing protein</fullName>
    </recommendedName>
</protein>
<gene>
    <name evidence="1" type="ORF">ACFQPF_10705</name>
</gene>
<dbReference type="EMBL" id="JBHTCP010000016">
    <property type="protein sequence ID" value="MFC7372154.1"/>
    <property type="molecule type" value="Genomic_DNA"/>
</dbReference>
<comment type="caution">
    <text evidence="1">The sequence shown here is derived from an EMBL/GenBank/DDBJ whole genome shotgun (WGS) entry which is preliminary data.</text>
</comment>
<dbReference type="RefSeq" id="WP_379749431.1">
    <property type="nucleotide sequence ID" value="NZ_JBHTCP010000016.1"/>
</dbReference>
<evidence type="ECO:0000313" key="1">
    <source>
        <dbReference type="EMBL" id="MFC7372154.1"/>
    </source>
</evidence>
<evidence type="ECO:0000313" key="2">
    <source>
        <dbReference type="Proteomes" id="UP001596549"/>
    </source>
</evidence>
<name>A0ABW2NNW6_9BACL</name>
<proteinExistence type="predicted"/>
<dbReference type="Proteomes" id="UP001596549">
    <property type="component" value="Unassembled WGS sequence"/>
</dbReference>